<dbReference type="GO" id="GO:0046872">
    <property type="term" value="F:metal ion binding"/>
    <property type="evidence" value="ECO:0007669"/>
    <property type="project" value="UniProtKB-KW"/>
</dbReference>
<keyword evidence="6 8" id="KW-0687">Ribonucleoprotein</keyword>
<keyword evidence="8" id="KW-0862">Zinc</keyword>
<dbReference type="InterPro" id="IPR002150">
    <property type="entry name" value="Ribosomal_bL31"/>
</dbReference>
<dbReference type="GO" id="GO:0003735">
    <property type="term" value="F:structural constituent of ribosome"/>
    <property type="evidence" value="ECO:0007669"/>
    <property type="project" value="InterPro"/>
</dbReference>
<evidence type="ECO:0000256" key="4">
    <source>
        <dbReference type="ARBA" id="ARBA00022884"/>
    </source>
</evidence>
<evidence type="ECO:0000313" key="9">
    <source>
        <dbReference type="EMBL" id="APR99562.1"/>
    </source>
</evidence>
<protein>
    <recommendedName>
        <fullName evidence="7 8">Large ribosomal subunit protein bL31</fullName>
    </recommendedName>
</protein>
<accession>A0A1L6MVK5</accession>
<comment type="similarity">
    <text evidence="1 8">Belongs to the bacterial ribosomal protein bL31 family. Type A subfamily.</text>
</comment>
<proteinExistence type="inferred from homology"/>
<dbReference type="KEGG" id="pabo:BCY86_01855"/>
<comment type="cofactor">
    <cofactor evidence="8">
        <name>Zn(2+)</name>
        <dbReference type="ChEBI" id="CHEBI:29105"/>
    </cofactor>
    <text evidence="8">Binds 1 zinc ion per subunit.</text>
</comment>
<organism evidence="9 10">
    <name type="scientific">Pajaroellobacter abortibovis</name>
    <dbReference type="NCBI Taxonomy" id="1882918"/>
    <lineage>
        <taxon>Bacteria</taxon>
        <taxon>Pseudomonadati</taxon>
        <taxon>Myxococcota</taxon>
        <taxon>Polyangia</taxon>
        <taxon>Polyangiales</taxon>
        <taxon>Polyangiaceae</taxon>
    </lineage>
</organism>
<dbReference type="STRING" id="1882918.BCY86_01855"/>
<evidence type="ECO:0000313" key="10">
    <source>
        <dbReference type="Proteomes" id="UP000185544"/>
    </source>
</evidence>
<dbReference type="Gene3D" id="4.10.830.30">
    <property type="entry name" value="Ribosomal protein L31"/>
    <property type="match status" value="1"/>
</dbReference>
<evidence type="ECO:0000256" key="6">
    <source>
        <dbReference type="ARBA" id="ARBA00023274"/>
    </source>
</evidence>
<dbReference type="GO" id="GO:1990904">
    <property type="term" value="C:ribonucleoprotein complex"/>
    <property type="evidence" value="ECO:0007669"/>
    <property type="project" value="UniProtKB-KW"/>
</dbReference>
<gene>
    <name evidence="8" type="primary">rpmE</name>
    <name evidence="9" type="ORF">BCY86_01855</name>
</gene>
<evidence type="ECO:0000256" key="7">
    <source>
        <dbReference type="ARBA" id="ARBA00035687"/>
    </source>
</evidence>
<evidence type="ECO:0000256" key="8">
    <source>
        <dbReference type="HAMAP-Rule" id="MF_00501"/>
    </source>
</evidence>
<dbReference type="RefSeq" id="WP_075276209.1">
    <property type="nucleotide sequence ID" value="NZ_CP016908.1"/>
</dbReference>
<dbReference type="HAMAP" id="MF_00501">
    <property type="entry name" value="Ribosomal_bL31_1"/>
    <property type="match status" value="1"/>
</dbReference>
<reference evidence="9 10" key="1">
    <citation type="submission" date="2016-08" db="EMBL/GenBank/DDBJ databases">
        <title>Identification and validation of antigenic proteins from Pajaroellobacter abortibovis using de-novo genome sequence assembly and reverse vaccinology.</title>
        <authorList>
            <person name="Welly B.T."/>
            <person name="Miller M.R."/>
            <person name="Stott J.L."/>
            <person name="Blanchard M.T."/>
            <person name="Islas-Trejo A.D."/>
            <person name="O'Rourke S.M."/>
            <person name="Young A.E."/>
            <person name="Medrano J.F."/>
            <person name="Van Eenennaam A.L."/>
        </authorList>
    </citation>
    <scope>NUCLEOTIDE SEQUENCE [LARGE SCALE GENOMIC DNA]</scope>
    <source>
        <strain evidence="9 10">BTF92-0548A/99-0131</strain>
    </source>
</reference>
<dbReference type="Pfam" id="PF01197">
    <property type="entry name" value="Ribosomal_L31"/>
    <property type="match status" value="1"/>
</dbReference>
<dbReference type="AlphaFoldDB" id="A0A1L6MVK5"/>
<evidence type="ECO:0000256" key="3">
    <source>
        <dbReference type="ARBA" id="ARBA00022730"/>
    </source>
</evidence>
<dbReference type="InterPro" id="IPR034704">
    <property type="entry name" value="Ribosomal_bL28/bL31-like_sf"/>
</dbReference>
<sequence>MKKGIHPEYLPSRVVCACGDTFVTRSTRGDMMVDVCGVCHPYYAGTQRLVDAAGRVDRFRKRYQSKFGNIKEA</sequence>
<feature type="binding site" evidence="8">
    <location>
        <position position="39"/>
    </location>
    <ligand>
        <name>Zn(2+)</name>
        <dbReference type="ChEBI" id="CHEBI:29105"/>
    </ligand>
</feature>
<dbReference type="PANTHER" id="PTHR33280:SF1">
    <property type="entry name" value="LARGE RIBOSOMAL SUBUNIT PROTEIN BL31C"/>
    <property type="match status" value="1"/>
</dbReference>
<dbReference type="OrthoDB" id="9803251at2"/>
<dbReference type="Proteomes" id="UP000185544">
    <property type="component" value="Chromosome"/>
</dbReference>
<evidence type="ECO:0000256" key="2">
    <source>
        <dbReference type="ARBA" id="ARBA00011838"/>
    </source>
</evidence>
<dbReference type="NCBIfam" id="NF000612">
    <property type="entry name" value="PRK00019.1"/>
    <property type="match status" value="1"/>
</dbReference>
<comment type="subunit">
    <text evidence="2 8">Part of the 50S ribosomal subunit.</text>
</comment>
<feature type="binding site" evidence="8">
    <location>
        <position position="36"/>
    </location>
    <ligand>
        <name>Zn(2+)</name>
        <dbReference type="ChEBI" id="CHEBI:29105"/>
    </ligand>
</feature>
<dbReference type="PRINTS" id="PR01249">
    <property type="entry name" value="RIBOSOMALL31"/>
</dbReference>
<evidence type="ECO:0000256" key="1">
    <source>
        <dbReference type="ARBA" id="ARBA00009296"/>
    </source>
</evidence>
<dbReference type="InterPro" id="IPR042105">
    <property type="entry name" value="Ribosomal_bL31_sf"/>
</dbReference>
<evidence type="ECO:0000256" key="5">
    <source>
        <dbReference type="ARBA" id="ARBA00022980"/>
    </source>
</evidence>
<name>A0A1L6MVK5_9BACT</name>
<dbReference type="SUPFAM" id="SSF143800">
    <property type="entry name" value="L28p-like"/>
    <property type="match status" value="1"/>
</dbReference>
<comment type="function">
    <text evidence="8">Binds the 23S rRNA.</text>
</comment>
<dbReference type="EMBL" id="CP016908">
    <property type="protein sequence ID" value="APR99562.1"/>
    <property type="molecule type" value="Genomic_DNA"/>
</dbReference>
<dbReference type="GO" id="GO:0019843">
    <property type="term" value="F:rRNA binding"/>
    <property type="evidence" value="ECO:0007669"/>
    <property type="project" value="UniProtKB-KW"/>
</dbReference>
<dbReference type="NCBIfam" id="TIGR00105">
    <property type="entry name" value="L31"/>
    <property type="match status" value="1"/>
</dbReference>
<keyword evidence="5 8" id="KW-0689">Ribosomal protein</keyword>
<dbReference type="GO" id="GO:0006412">
    <property type="term" value="P:translation"/>
    <property type="evidence" value="ECO:0007669"/>
    <property type="project" value="UniProtKB-UniRule"/>
</dbReference>
<feature type="binding site" evidence="8">
    <location>
        <position position="16"/>
    </location>
    <ligand>
        <name>Zn(2+)</name>
        <dbReference type="ChEBI" id="CHEBI:29105"/>
    </ligand>
</feature>
<dbReference type="InterPro" id="IPR027491">
    <property type="entry name" value="Ribosomal_bL31_A"/>
</dbReference>
<keyword evidence="4 8" id="KW-0694">RNA-binding</keyword>
<keyword evidence="8" id="KW-0479">Metal-binding</keyword>
<keyword evidence="10" id="KW-1185">Reference proteome</keyword>
<keyword evidence="3 8" id="KW-0699">rRNA-binding</keyword>
<dbReference type="GO" id="GO:0005840">
    <property type="term" value="C:ribosome"/>
    <property type="evidence" value="ECO:0007669"/>
    <property type="project" value="UniProtKB-KW"/>
</dbReference>
<feature type="binding site" evidence="8">
    <location>
        <position position="18"/>
    </location>
    <ligand>
        <name>Zn(2+)</name>
        <dbReference type="ChEBI" id="CHEBI:29105"/>
    </ligand>
</feature>
<dbReference type="PANTHER" id="PTHR33280">
    <property type="entry name" value="50S RIBOSOMAL PROTEIN L31, CHLOROPLASTIC"/>
    <property type="match status" value="1"/>
</dbReference>